<dbReference type="HAMAP" id="MF_00664">
    <property type="entry name" value="PS_decarb_PSD_A"/>
    <property type="match status" value="1"/>
</dbReference>
<keyword evidence="3 11" id="KW-0210">Decarboxylase</keyword>
<reference evidence="12 15" key="2">
    <citation type="submission" date="2019-07" db="EMBL/GenBank/DDBJ databases">
        <title>Draft genome Sequence of Chlorobium phaeovibrioides sp. strain PhvTcv-s14, from the Phylum Chlorobi.</title>
        <authorList>
            <person name="Babenko V."/>
            <person name="Boldyreva D."/>
            <person name="Kanygina A."/>
            <person name="Selezneva O."/>
            <person name="Akopiyan T."/>
            <person name="Lunina O."/>
        </authorList>
    </citation>
    <scope>NUCLEOTIDE SEQUENCE [LARGE SCALE GENOMIC DNA]</scope>
    <source>
        <strain evidence="12 15">GrTcv12</strain>
    </source>
</reference>
<evidence type="ECO:0000256" key="8">
    <source>
        <dbReference type="ARBA" id="ARBA00023239"/>
    </source>
</evidence>
<dbReference type="EMBL" id="RXYK01000003">
    <property type="protein sequence ID" value="RTY39190.1"/>
    <property type="molecule type" value="Genomic_DNA"/>
</dbReference>
<comment type="subcellular location">
    <subcellularLocation>
        <location evidence="11">Cell membrane</location>
        <topology evidence="11">Peripheral membrane protein</topology>
    </subcellularLocation>
</comment>
<dbReference type="UniPathway" id="UPA00558">
    <property type="reaction ID" value="UER00616"/>
</dbReference>
<gene>
    <name evidence="11" type="primary">psd</name>
    <name evidence="13" type="ORF">EKD02_03600</name>
    <name evidence="12" type="ORF">FP507_08195</name>
</gene>
<dbReference type="PANTHER" id="PTHR35809">
    <property type="entry name" value="ARCHAETIDYLSERINE DECARBOXYLASE PROENZYME-RELATED"/>
    <property type="match status" value="1"/>
</dbReference>
<comment type="PTM">
    <text evidence="11">Is synthesized initially as an inactive proenzyme. Formation of the active enzyme involves a self-maturation process in which the active site pyruvoyl group is generated from an internal serine residue via an autocatalytic post-translational modification. Two non-identical subunits are generated from the proenzyme in this reaction, and the pyruvate is formed at the N-terminus of the alpha chain, which is derived from the carboxyl end of the proenzyme. The post-translation cleavage follows an unusual pathway, termed non-hydrolytic serinolysis, in which the side chain hydroxyl group of the serine supplies its oxygen atom to form the C-terminus of the beta chain, while the remainder of the serine residue undergoes an oxidative deamination to produce ammonia and the pyruvoyl prosthetic group on the alpha chain.</text>
</comment>
<dbReference type="Proteomes" id="UP000279908">
    <property type="component" value="Unassembled WGS sequence"/>
</dbReference>
<dbReference type="AlphaFoldDB" id="A0A432AX15"/>
<keyword evidence="4 11" id="KW-0443">Lipid metabolism</keyword>
<evidence type="ECO:0000256" key="11">
    <source>
        <dbReference type="HAMAP-Rule" id="MF_00664"/>
    </source>
</evidence>
<feature type="modified residue" description="Pyruvic acid (Ser); by autocatalysis" evidence="11">
    <location>
        <position position="182"/>
    </location>
</feature>
<accession>A0A432AX15</accession>
<dbReference type="GO" id="GO:0004609">
    <property type="term" value="F:phosphatidylserine decarboxylase activity"/>
    <property type="evidence" value="ECO:0007669"/>
    <property type="project" value="UniProtKB-UniRule"/>
</dbReference>
<dbReference type="EMBL" id="VMRG01000001">
    <property type="protein sequence ID" value="KAA6233027.1"/>
    <property type="molecule type" value="Genomic_DNA"/>
</dbReference>
<dbReference type="PANTHER" id="PTHR35809:SF1">
    <property type="entry name" value="ARCHAETIDYLSERINE DECARBOXYLASE PROENZYME-RELATED"/>
    <property type="match status" value="1"/>
</dbReference>
<organism evidence="13 14">
    <name type="scientific">Chlorobium phaeovibrioides</name>
    <dbReference type="NCBI Taxonomy" id="1094"/>
    <lineage>
        <taxon>Bacteria</taxon>
        <taxon>Pseudomonadati</taxon>
        <taxon>Chlorobiota</taxon>
        <taxon>Chlorobiia</taxon>
        <taxon>Chlorobiales</taxon>
        <taxon>Chlorobiaceae</taxon>
        <taxon>Chlorobium/Pelodictyon group</taxon>
        <taxon>Chlorobium</taxon>
    </lineage>
</organism>
<dbReference type="GO" id="GO:0005886">
    <property type="term" value="C:plasma membrane"/>
    <property type="evidence" value="ECO:0007669"/>
    <property type="project" value="UniProtKB-SubCell"/>
</dbReference>
<dbReference type="InterPro" id="IPR003817">
    <property type="entry name" value="PS_Dcarbxylase"/>
</dbReference>
<dbReference type="Proteomes" id="UP000327458">
    <property type="component" value="Unassembled WGS sequence"/>
</dbReference>
<comment type="similarity">
    <text evidence="11">Belongs to the phosphatidylserine decarboxylase family. PSD-A subfamily.</text>
</comment>
<name>A0A432AX15_CHLPH</name>
<keyword evidence="7 11" id="KW-0594">Phospholipid biosynthesis</keyword>
<keyword evidence="8 11" id="KW-0456">Lyase</keyword>
<proteinExistence type="inferred from homology"/>
<dbReference type="InterPro" id="IPR033175">
    <property type="entry name" value="PSD-A"/>
</dbReference>
<feature type="chain" id="PRO_5034662607" description="Phosphatidylserine decarboxylase beta chain" evidence="11">
    <location>
        <begin position="1"/>
        <end position="181"/>
    </location>
</feature>
<evidence type="ECO:0000256" key="6">
    <source>
        <dbReference type="ARBA" id="ARBA00023145"/>
    </source>
</evidence>
<evidence type="ECO:0000313" key="14">
    <source>
        <dbReference type="Proteomes" id="UP000279908"/>
    </source>
</evidence>
<feature type="chain" id="PRO_5034662606" description="Phosphatidylserine decarboxylase alpha chain" evidence="11">
    <location>
        <begin position="182"/>
        <end position="219"/>
    </location>
</feature>
<evidence type="ECO:0000256" key="1">
    <source>
        <dbReference type="ARBA" id="ARBA00022475"/>
    </source>
</evidence>
<evidence type="ECO:0000256" key="4">
    <source>
        <dbReference type="ARBA" id="ARBA00023098"/>
    </source>
</evidence>
<comment type="cofactor">
    <cofactor evidence="11">
        <name>pyruvate</name>
        <dbReference type="ChEBI" id="CHEBI:15361"/>
    </cofactor>
    <text evidence="11">Binds 1 pyruvoyl group covalently per subunit.</text>
</comment>
<keyword evidence="1 11" id="KW-1003">Cell membrane</keyword>
<evidence type="ECO:0000313" key="13">
    <source>
        <dbReference type="EMBL" id="RTY39190.1"/>
    </source>
</evidence>
<evidence type="ECO:0000256" key="10">
    <source>
        <dbReference type="ARBA" id="ARBA00023317"/>
    </source>
</evidence>
<evidence type="ECO:0000256" key="3">
    <source>
        <dbReference type="ARBA" id="ARBA00022793"/>
    </source>
</evidence>
<comment type="pathway">
    <text evidence="11">Phospholipid metabolism; phosphatidylethanolamine biosynthesis; phosphatidylethanolamine from CDP-diacylglycerol: step 2/2.</text>
</comment>
<comment type="function">
    <text evidence="11">Catalyzes the formation of phosphatidylethanolamine (PtdEtn) from phosphatidylserine (PtdSer).</text>
</comment>
<sequence>MFTPYGRSTLVKLAAVSVGTLLFSILLPLQAAIPVGSAAAIFLIFSLWFFRDPNRSLPPGKGIVIAPADGTVMSIKACSHPFTGNGSSIISIFMSPLNVHVNRIPVTGTVTLLQHHPGSFSMAFDEKSGEENERMEIGIESNGMKLHFTQVAGFLARRIVCPLSLNEPVTAGKRFGMIKFGSRVDIVIPAGWLPEVERGAKTRAGETIIARLATTAGNG</sequence>
<reference evidence="13 14" key="1">
    <citation type="submission" date="2018-12" db="EMBL/GenBank/DDBJ databases">
        <authorList>
            <person name="Lunina O.N."/>
            <person name="Grouzdev D.S."/>
            <person name="Gorlenko V.M."/>
            <person name="Savvichev A.S."/>
        </authorList>
    </citation>
    <scope>NUCLEOTIDE SEQUENCE [LARGE SCALE GENOMIC DNA]</scope>
    <source>
        <strain evidence="13 14">BrKhr-17</strain>
    </source>
</reference>
<evidence type="ECO:0000313" key="15">
    <source>
        <dbReference type="Proteomes" id="UP000327458"/>
    </source>
</evidence>
<dbReference type="Pfam" id="PF02666">
    <property type="entry name" value="PS_Dcarbxylase"/>
    <property type="match status" value="1"/>
</dbReference>
<evidence type="ECO:0000256" key="9">
    <source>
        <dbReference type="ARBA" id="ARBA00023264"/>
    </source>
</evidence>
<keyword evidence="9 11" id="KW-1208">Phospholipid metabolism</keyword>
<keyword evidence="10 11" id="KW-0670">Pyruvate</keyword>
<evidence type="ECO:0000256" key="5">
    <source>
        <dbReference type="ARBA" id="ARBA00023136"/>
    </source>
</evidence>
<keyword evidence="2 11" id="KW-0444">Lipid biosynthesis</keyword>
<dbReference type="NCBIfam" id="NF003685">
    <property type="entry name" value="PRK05305.2-5"/>
    <property type="match status" value="1"/>
</dbReference>
<evidence type="ECO:0000313" key="12">
    <source>
        <dbReference type="EMBL" id="KAA6233027.1"/>
    </source>
</evidence>
<keyword evidence="6 11" id="KW-0865">Zymogen</keyword>
<comment type="subunit">
    <text evidence="11">Heterodimer of a large membrane-associated beta subunit and a small pyruvoyl-containing alpha subunit.</text>
</comment>
<feature type="site" description="Cleavage (non-hydrolytic); by autocatalysis" evidence="11">
    <location>
        <begin position="181"/>
        <end position="182"/>
    </location>
</feature>
<protein>
    <recommendedName>
        <fullName evidence="11">Phosphatidylserine decarboxylase proenzyme</fullName>
        <ecNumber evidence="11">4.1.1.65</ecNumber>
    </recommendedName>
    <component>
        <recommendedName>
            <fullName evidence="11">Phosphatidylserine decarboxylase alpha chain</fullName>
        </recommendedName>
    </component>
    <component>
        <recommendedName>
            <fullName evidence="11">Phosphatidylserine decarboxylase beta chain</fullName>
        </recommendedName>
    </component>
</protein>
<evidence type="ECO:0000256" key="7">
    <source>
        <dbReference type="ARBA" id="ARBA00023209"/>
    </source>
</evidence>
<evidence type="ECO:0000256" key="2">
    <source>
        <dbReference type="ARBA" id="ARBA00022516"/>
    </source>
</evidence>
<feature type="active site" description="Schiff-base intermediate with substrate; via pyruvic acid" evidence="11">
    <location>
        <position position="182"/>
    </location>
</feature>
<dbReference type="EC" id="4.1.1.65" evidence="11"/>
<comment type="catalytic activity">
    <reaction evidence="11">
        <text>a 1,2-diacyl-sn-glycero-3-phospho-L-serine + H(+) = a 1,2-diacyl-sn-glycero-3-phosphoethanolamine + CO2</text>
        <dbReference type="Rhea" id="RHEA:20828"/>
        <dbReference type="ChEBI" id="CHEBI:15378"/>
        <dbReference type="ChEBI" id="CHEBI:16526"/>
        <dbReference type="ChEBI" id="CHEBI:57262"/>
        <dbReference type="ChEBI" id="CHEBI:64612"/>
        <dbReference type="EC" id="4.1.1.65"/>
    </reaction>
</comment>
<dbReference type="NCBIfam" id="NF003682">
    <property type="entry name" value="PRK05305.2-2"/>
    <property type="match status" value="1"/>
</dbReference>
<keyword evidence="5 11" id="KW-0472">Membrane</keyword>
<dbReference type="GO" id="GO:0006646">
    <property type="term" value="P:phosphatidylethanolamine biosynthetic process"/>
    <property type="evidence" value="ECO:0007669"/>
    <property type="project" value="UniProtKB-UniRule"/>
</dbReference>
<dbReference type="RefSeq" id="WP_126383836.1">
    <property type="nucleotide sequence ID" value="NZ_RXYK01000003.1"/>
</dbReference>
<comment type="caution">
    <text evidence="13">The sequence shown here is derived from an EMBL/GenBank/DDBJ whole genome shotgun (WGS) entry which is preliminary data.</text>
</comment>